<dbReference type="PANTHER" id="PTHR36978:SF4">
    <property type="entry name" value="P-LOOP CONTAINING NUCLEOSIDE TRIPHOSPHATE HYDROLASE PROTEIN"/>
    <property type="match status" value="1"/>
</dbReference>
<feature type="transmembrane region" description="Helical" evidence="1">
    <location>
        <begin position="251"/>
        <end position="277"/>
    </location>
</feature>
<accession>A0A8K0TFT4</accession>
<organism evidence="2 3">
    <name type="scientific">Plectosphaerella cucumerina</name>
    <dbReference type="NCBI Taxonomy" id="40658"/>
    <lineage>
        <taxon>Eukaryota</taxon>
        <taxon>Fungi</taxon>
        <taxon>Dikarya</taxon>
        <taxon>Ascomycota</taxon>
        <taxon>Pezizomycotina</taxon>
        <taxon>Sordariomycetes</taxon>
        <taxon>Hypocreomycetidae</taxon>
        <taxon>Glomerellales</taxon>
        <taxon>Plectosphaerellaceae</taxon>
        <taxon>Plectosphaerella</taxon>
    </lineage>
</organism>
<keyword evidence="1" id="KW-0812">Transmembrane</keyword>
<dbReference type="Proteomes" id="UP000813385">
    <property type="component" value="Unassembled WGS sequence"/>
</dbReference>
<keyword evidence="1" id="KW-0472">Membrane</keyword>
<evidence type="ECO:0000256" key="1">
    <source>
        <dbReference type="SAM" id="Phobius"/>
    </source>
</evidence>
<evidence type="ECO:0000313" key="2">
    <source>
        <dbReference type="EMBL" id="KAH7363183.1"/>
    </source>
</evidence>
<reference evidence="2" key="1">
    <citation type="journal article" date="2021" name="Nat. Commun.">
        <title>Genetic determinants of endophytism in the Arabidopsis root mycobiome.</title>
        <authorList>
            <person name="Mesny F."/>
            <person name="Miyauchi S."/>
            <person name="Thiergart T."/>
            <person name="Pickel B."/>
            <person name="Atanasova L."/>
            <person name="Karlsson M."/>
            <person name="Huettel B."/>
            <person name="Barry K.W."/>
            <person name="Haridas S."/>
            <person name="Chen C."/>
            <person name="Bauer D."/>
            <person name="Andreopoulos W."/>
            <person name="Pangilinan J."/>
            <person name="LaButti K."/>
            <person name="Riley R."/>
            <person name="Lipzen A."/>
            <person name="Clum A."/>
            <person name="Drula E."/>
            <person name="Henrissat B."/>
            <person name="Kohler A."/>
            <person name="Grigoriev I.V."/>
            <person name="Martin F.M."/>
            <person name="Hacquard S."/>
        </authorList>
    </citation>
    <scope>NUCLEOTIDE SEQUENCE</scope>
    <source>
        <strain evidence="2">MPI-CAGE-AT-0016</strain>
    </source>
</reference>
<keyword evidence="1" id="KW-1133">Transmembrane helix</keyword>
<dbReference type="AlphaFoldDB" id="A0A8K0TFT4"/>
<dbReference type="OrthoDB" id="408152at2759"/>
<dbReference type="PANTHER" id="PTHR36978">
    <property type="entry name" value="P-LOOP CONTAINING NUCLEOTIDE TRIPHOSPHATE HYDROLASE"/>
    <property type="match status" value="1"/>
</dbReference>
<dbReference type="InterPro" id="IPR040632">
    <property type="entry name" value="Sulfotransfer_4"/>
</dbReference>
<gene>
    <name evidence="2" type="ORF">B0T11DRAFT_318679</name>
</gene>
<evidence type="ECO:0000313" key="3">
    <source>
        <dbReference type="Proteomes" id="UP000813385"/>
    </source>
</evidence>
<sequence>MATPEELSRFAGPPRVLCVGFFRTGTASLGTALEELGFQHIFHGLNSIDKPSHWKFFEEAAHAKWPHILTPDIHPHKVEPKFTREDWDELFGPFDVLTDFSCLFAPELIAAYPDAKVILTERDVDKWYTSFESTVLACLYGPGVDWFIKGVGTIVGHRAGFAMQKALTGYFGGARNMAEFRHVSKRKYLDHSAHVKAIVPKERLLVYKVGTDGWEPLCRFLDKPLPERRDFPFTNEGQAYDRVLRDLYWRYCFKAAIIVLPYTVIVLALGFLIFSVLDVI</sequence>
<protein>
    <recommendedName>
        <fullName evidence="4">P-loop containing nucleoside triphosphate hydrolase protein</fullName>
    </recommendedName>
</protein>
<dbReference type="Gene3D" id="3.40.50.300">
    <property type="entry name" value="P-loop containing nucleotide triphosphate hydrolases"/>
    <property type="match status" value="1"/>
</dbReference>
<dbReference type="Pfam" id="PF17784">
    <property type="entry name" value="Sulfotransfer_4"/>
    <property type="match status" value="1"/>
</dbReference>
<keyword evidence="3" id="KW-1185">Reference proteome</keyword>
<comment type="caution">
    <text evidence="2">The sequence shown here is derived from an EMBL/GenBank/DDBJ whole genome shotgun (WGS) entry which is preliminary data.</text>
</comment>
<name>A0A8K0TFT4_9PEZI</name>
<dbReference type="EMBL" id="JAGPXD010000003">
    <property type="protein sequence ID" value="KAH7363183.1"/>
    <property type="molecule type" value="Genomic_DNA"/>
</dbReference>
<evidence type="ECO:0008006" key="4">
    <source>
        <dbReference type="Google" id="ProtNLM"/>
    </source>
</evidence>
<dbReference type="InterPro" id="IPR027417">
    <property type="entry name" value="P-loop_NTPase"/>
</dbReference>
<dbReference type="SUPFAM" id="SSF52540">
    <property type="entry name" value="P-loop containing nucleoside triphosphate hydrolases"/>
    <property type="match status" value="1"/>
</dbReference>
<proteinExistence type="predicted"/>